<feature type="non-terminal residue" evidence="1">
    <location>
        <position position="1"/>
    </location>
</feature>
<proteinExistence type="predicted"/>
<evidence type="ECO:0000313" key="1">
    <source>
        <dbReference type="EMBL" id="CAG8744707.1"/>
    </source>
</evidence>
<reference evidence="1" key="1">
    <citation type="submission" date="2021-06" db="EMBL/GenBank/DDBJ databases">
        <authorList>
            <person name="Kallberg Y."/>
            <person name="Tangrot J."/>
            <person name="Rosling A."/>
        </authorList>
    </citation>
    <scope>NUCLEOTIDE SEQUENCE</scope>
    <source>
        <strain evidence="1">MA461A</strain>
    </source>
</reference>
<name>A0ACA9QC40_9GLOM</name>
<protein>
    <submittedName>
        <fullName evidence="1">30695_t:CDS:1</fullName>
    </submittedName>
</protein>
<dbReference type="EMBL" id="CAJVQC010030123">
    <property type="protein sequence ID" value="CAG8744707.1"/>
    <property type="molecule type" value="Genomic_DNA"/>
</dbReference>
<feature type="non-terminal residue" evidence="1">
    <location>
        <position position="879"/>
    </location>
</feature>
<sequence length="879" mass="102320">QNASKTSKTSNISKLTEENFACTTFSHLSLMYQIMVKHNIAHVQLFKTAEGIVDRLSDDVIFDATFYIGDFKQPELVELLNRLCEDIILHILTKLQENIPNIVIDDDEIVINDNFHKTLLASSKFWVYILKAIGSIESISQHAYVRTTRQAIIQLAGKLLDKSIEMKMLKNILDYDDNNLLDYFSTIDESTQFNINETNLQYLRSTFESYINKLIKLDIFYKQFCMKTINKQDYISDITAKIKLQGTITLEDTLQKVFWEYHQPNIEAGQRSYIYRKSQTFKNVFEKCLETNEMTLTVELVATKYISMALSDYDRLRSEFNNWTTLEYSNISMFWKDVKNIDHELELMSRGMTWKPKNDLRKAISYLIHIKSWRERLEDLERTLGAFKVQNIVESWVVDTHNRLLKEPLMLLDLKNVSDKVDAHLDDFDDNCWAMIGALSYAGDFISWLQIIAEGDLRNLINGVDDKREIHEETVASLIEVKQFLVPLMNDMVKLSKEGQSTLTIITKFLDNVHKIISKNESLHEKIKHCCSSSLALQNIYFSIVNRGEATKERIRDAATKGSYKFYRDENHGRCTVNLVCKDKSGKINSYDLLGLQDLQGQALLIAKQAASAFVLHLPVEDENNLEQGTKELMEFVNQVDTVHQIVKYASKLMELGHFAYREWNMSANSAKFMTVQLEKLKKDLQSWEDIMQRAHEEHYYLTFYTARNILIFYDYFSCKGHVNPKTRETCELLLRLVNKQAKLLPNRGDIIVDMNKMNYYEVLCQIGQKLHEMITLRFEYPKPIKAKLEPIASDVVYQGKLFVAACADNSRVPNIIMSLYANHKFYPKSWQLLICRNTTTEEEISIFIKRCFLAARNGYGERLFCIASLEFLEFELQY</sequence>
<organism evidence="1 2">
    <name type="scientific">Racocetra persica</name>
    <dbReference type="NCBI Taxonomy" id="160502"/>
    <lineage>
        <taxon>Eukaryota</taxon>
        <taxon>Fungi</taxon>
        <taxon>Fungi incertae sedis</taxon>
        <taxon>Mucoromycota</taxon>
        <taxon>Glomeromycotina</taxon>
        <taxon>Glomeromycetes</taxon>
        <taxon>Diversisporales</taxon>
        <taxon>Gigasporaceae</taxon>
        <taxon>Racocetra</taxon>
    </lineage>
</organism>
<gene>
    <name evidence="1" type="ORF">RPERSI_LOCUS13531</name>
</gene>
<keyword evidence="2" id="KW-1185">Reference proteome</keyword>
<evidence type="ECO:0000313" key="2">
    <source>
        <dbReference type="Proteomes" id="UP000789920"/>
    </source>
</evidence>
<accession>A0ACA9QC40</accession>
<comment type="caution">
    <text evidence="1">The sequence shown here is derived from an EMBL/GenBank/DDBJ whole genome shotgun (WGS) entry which is preliminary data.</text>
</comment>
<dbReference type="Proteomes" id="UP000789920">
    <property type="component" value="Unassembled WGS sequence"/>
</dbReference>